<protein>
    <submittedName>
        <fullName evidence="1">Uncharacterized protein</fullName>
    </submittedName>
</protein>
<sequence>MRVLVAFEENYRAYGDAIVRAIRNTYPRLEVLAVADLRELEAEVALFDPHLVITSRSSHPAPLASRRGRLSRVKLSVDPNEPSLLCINGQVRESLNPSLEELLDVVEGTESMLVGAPGRETGEGEC</sequence>
<accession>A0A6J4NJJ3</accession>
<gene>
    <name evidence="1" type="ORF">AVDCRST_MAG93-9557</name>
</gene>
<name>A0A6J4NJJ3_9CHLR</name>
<dbReference type="AlphaFoldDB" id="A0A6J4NJJ3"/>
<proteinExistence type="predicted"/>
<dbReference type="EMBL" id="CADCTR010003208">
    <property type="protein sequence ID" value="CAA9387697.1"/>
    <property type="molecule type" value="Genomic_DNA"/>
</dbReference>
<evidence type="ECO:0000313" key="1">
    <source>
        <dbReference type="EMBL" id="CAA9387697.1"/>
    </source>
</evidence>
<organism evidence="1">
    <name type="scientific">uncultured Chloroflexia bacterium</name>
    <dbReference type="NCBI Taxonomy" id="1672391"/>
    <lineage>
        <taxon>Bacteria</taxon>
        <taxon>Bacillati</taxon>
        <taxon>Chloroflexota</taxon>
        <taxon>Chloroflexia</taxon>
        <taxon>environmental samples</taxon>
    </lineage>
</organism>
<reference evidence="1" key="1">
    <citation type="submission" date="2020-02" db="EMBL/GenBank/DDBJ databases">
        <authorList>
            <person name="Meier V. D."/>
        </authorList>
    </citation>
    <scope>NUCLEOTIDE SEQUENCE</scope>
    <source>
        <strain evidence="1">AVDCRST_MAG93</strain>
    </source>
</reference>